<dbReference type="KEGG" id="fsa:C5Q98_05790"/>
<dbReference type="SUPFAM" id="SSF52317">
    <property type="entry name" value="Class I glutamine amidotransferase-like"/>
    <property type="match status" value="1"/>
</dbReference>
<evidence type="ECO:0000259" key="8">
    <source>
        <dbReference type="Pfam" id="PF17676"/>
    </source>
</evidence>
<evidence type="ECO:0000313" key="10">
    <source>
        <dbReference type="Proteomes" id="UP000237947"/>
    </source>
</evidence>
<dbReference type="AlphaFoldDB" id="A0A2S0KNY5"/>
<keyword evidence="3" id="KW-0645">Protease</keyword>
<dbReference type="Gene3D" id="3.40.50.10740">
    <property type="entry name" value="Class I glutamine amidotransferase-like"/>
    <property type="match status" value="1"/>
</dbReference>
<feature type="domain" description="LD-carboxypeptidase N-terminal" evidence="7">
    <location>
        <begin position="9"/>
        <end position="132"/>
    </location>
</feature>
<evidence type="ECO:0000259" key="7">
    <source>
        <dbReference type="Pfam" id="PF02016"/>
    </source>
</evidence>
<proteinExistence type="inferred from homology"/>
<dbReference type="PANTHER" id="PTHR30237">
    <property type="entry name" value="MURAMOYLTETRAPEPTIDE CARBOXYPEPTIDASE"/>
    <property type="match status" value="1"/>
</dbReference>
<evidence type="ECO:0000313" key="9">
    <source>
        <dbReference type="EMBL" id="AVM42751.1"/>
    </source>
</evidence>
<protein>
    <submittedName>
        <fullName evidence="9">LD-carboxypeptidase</fullName>
    </submittedName>
</protein>
<dbReference type="InterPro" id="IPR003507">
    <property type="entry name" value="S66_fam"/>
</dbReference>
<evidence type="ECO:0000256" key="2">
    <source>
        <dbReference type="ARBA" id="ARBA00022645"/>
    </source>
</evidence>
<feature type="domain" description="LD-carboxypeptidase C-terminal" evidence="8">
    <location>
        <begin position="171"/>
        <end position="283"/>
    </location>
</feature>
<dbReference type="Proteomes" id="UP000237947">
    <property type="component" value="Chromosome"/>
</dbReference>
<evidence type="ECO:0000256" key="6">
    <source>
        <dbReference type="PIRSR" id="PIRSR028757-1"/>
    </source>
</evidence>
<reference evidence="10" key="1">
    <citation type="submission" date="2018-02" db="EMBL/GenBank/DDBJ databases">
        <authorList>
            <person name="Holder M.E."/>
            <person name="Ajami N.J."/>
            <person name="Petrosino J.F."/>
        </authorList>
    </citation>
    <scope>NUCLEOTIDE SEQUENCE [LARGE SCALE GENOMIC DNA]</scope>
    <source>
        <strain evidence="10">CCUG 47711</strain>
    </source>
</reference>
<dbReference type="Pfam" id="PF02016">
    <property type="entry name" value="Peptidase_S66"/>
    <property type="match status" value="1"/>
</dbReference>
<keyword evidence="5" id="KW-0720">Serine protease</keyword>
<dbReference type="OrthoDB" id="9807329at2"/>
<dbReference type="InterPro" id="IPR029062">
    <property type="entry name" value="Class_I_gatase-like"/>
</dbReference>
<dbReference type="EMBL" id="CP027226">
    <property type="protein sequence ID" value="AVM42751.1"/>
    <property type="molecule type" value="Genomic_DNA"/>
</dbReference>
<dbReference type="RefSeq" id="WP_106012702.1">
    <property type="nucleotide sequence ID" value="NZ_CP027226.1"/>
</dbReference>
<dbReference type="PIRSF" id="PIRSF028757">
    <property type="entry name" value="LD-carboxypeptidase"/>
    <property type="match status" value="1"/>
</dbReference>
<organism evidence="9 10">
    <name type="scientific">Fastidiosipila sanguinis</name>
    <dbReference type="NCBI Taxonomy" id="236753"/>
    <lineage>
        <taxon>Bacteria</taxon>
        <taxon>Bacillati</taxon>
        <taxon>Bacillota</taxon>
        <taxon>Clostridia</taxon>
        <taxon>Eubacteriales</taxon>
        <taxon>Oscillospiraceae</taxon>
        <taxon>Fastidiosipila</taxon>
    </lineage>
</organism>
<dbReference type="GO" id="GO:0006508">
    <property type="term" value="P:proteolysis"/>
    <property type="evidence" value="ECO:0007669"/>
    <property type="project" value="UniProtKB-KW"/>
</dbReference>
<dbReference type="PANTHER" id="PTHR30237:SF2">
    <property type="entry name" value="MUREIN TETRAPEPTIDE CARBOXYPEPTIDASE"/>
    <property type="match status" value="1"/>
</dbReference>
<dbReference type="InterPro" id="IPR027461">
    <property type="entry name" value="Carboxypeptidase_A_C_sf"/>
</dbReference>
<evidence type="ECO:0000256" key="4">
    <source>
        <dbReference type="ARBA" id="ARBA00022801"/>
    </source>
</evidence>
<keyword evidence="2 9" id="KW-0121">Carboxypeptidase</keyword>
<dbReference type="InterPro" id="IPR040449">
    <property type="entry name" value="Peptidase_S66_N"/>
</dbReference>
<dbReference type="InterPro" id="IPR027478">
    <property type="entry name" value="LdcA_N"/>
</dbReference>
<dbReference type="Gene3D" id="3.50.30.60">
    <property type="entry name" value="LD-carboxypeptidase A C-terminal domain-like"/>
    <property type="match status" value="1"/>
</dbReference>
<feature type="active site" description="Charge relay system" evidence="6">
    <location>
        <position position="202"/>
    </location>
</feature>
<evidence type="ECO:0000256" key="3">
    <source>
        <dbReference type="ARBA" id="ARBA00022670"/>
    </source>
</evidence>
<dbReference type="SUPFAM" id="SSF141986">
    <property type="entry name" value="LD-carboxypeptidase A C-terminal domain-like"/>
    <property type="match status" value="1"/>
</dbReference>
<keyword evidence="4" id="KW-0378">Hydrolase</keyword>
<evidence type="ECO:0000256" key="1">
    <source>
        <dbReference type="ARBA" id="ARBA00010233"/>
    </source>
</evidence>
<dbReference type="GO" id="GO:0004180">
    <property type="term" value="F:carboxypeptidase activity"/>
    <property type="evidence" value="ECO:0007669"/>
    <property type="project" value="UniProtKB-KW"/>
</dbReference>
<keyword evidence="10" id="KW-1185">Reference proteome</keyword>
<evidence type="ECO:0000256" key="5">
    <source>
        <dbReference type="ARBA" id="ARBA00022825"/>
    </source>
</evidence>
<feature type="active site" description="Nucleophile" evidence="6">
    <location>
        <position position="114"/>
    </location>
</feature>
<dbReference type="Pfam" id="PF17676">
    <property type="entry name" value="Peptidase_S66C"/>
    <property type="match status" value="1"/>
</dbReference>
<comment type="similarity">
    <text evidence="1">Belongs to the peptidase S66 family.</text>
</comment>
<name>A0A2S0KNY5_9FIRM</name>
<gene>
    <name evidence="9" type="ORF">C5Q98_05790</name>
</gene>
<feature type="active site" description="Charge relay system" evidence="6">
    <location>
        <position position="269"/>
    </location>
</feature>
<dbReference type="InterPro" id="IPR040921">
    <property type="entry name" value="Peptidase_S66C"/>
</dbReference>
<accession>A0A2S0KNY5</accession>
<dbReference type="GO" id="GO:0008236">
    <property type="term" value="F:serine-type peptidase activity"/>
    <property type="evidence" value="ECO:0007669"/>
    <property type="project" value="UniProtKB-KW"/>
</dbReference>
<sequence length="287" mass="32124">MKENISAAMFAASNALKPSQKEDIYKLRDLLEEFGESVILSEFLFAEEECLEKTFASVSPGSPEQKAAELNAYFANPRIKNIYDVSGGDLANGILPYLYYDVIRASSAKYWGYSDNTTVINAIYAITGKSSIFYQIRNLIGEDAEQQTQNFLKEDKLFNFNYEFLQGNHIEGVVLGGNIRCLLKLAGTKYLPDFSNKILFLESFSGRTARIRSYFYQLDQLGVFEEISGLILGSFTELFEKDSKDSLLKIVEEIVPDRIPIACTDEIGHGANSKALRIGESLSLSRA</sequence>